<evidence type="ECO:0000313" key="13">
    <source>
        <dbReference type="EMBL" id="MBV4397369.1"/>
    </source>
</evidence>
<evidence type="ECO:0000256" key="3">
    <source>
        <dbReference type="ARBA" id="ARBA00022448"/>
    </source>
</evidence>
<evidence type="ECO:0000256" key="2">
    <source>
        <dbReference type="ARBA" id="ARBA00011233"/>
    </source>
</evidence>
<dbReference type="InterPro" id="IPR002299">
    <property type="entry name" value="Porin_Neis"/>
</dbReference>
<evidence type="ECO:0000256" key="10">
    <source>
        <dbReference type="ARBA" id="ARBA00023237"/>
    </source>
</evidence>
<evidence type="ECO:0000256" key="9">
    <source>
        <dbReference type="ARBA" id="ARBA00023136"/>
    </source>
</evidence>
<dbReference type="Gene3D" id="2.40.160.10">
    <property type="entry name" value="Porin"/>
    <property type="match status" value="1"/>
</dbReference>
<protein>
    <submittedName>
        <fullName evidence="13">Porin</fullName>
    </submittedName>
</protein>
<keyword evidence="3" id="KW-0813">Transport</keyword>
<reference evidence="13 14" key="1">
    <citation type="submission" date="2021-06" db="EMBL/GenBank/DDBJ databases">
        <authorList>
            <person name="Lu T."/>
            <person name="Wang Q."/>
            <person name="Han X."/>
        </authorList>
    </citation>
    <scope>NUCLEOTIDE SEQUENCE [LARGE SCALE GENOMIC DNA]</scope>
    <source>
        <strain evidence="13 14">LAM0050</strain>
    </source>
</reference>
<evidence type="ECO:0000256" key="1">
    <source>
        <dbReference type="ARBA" id="ARBA00004571"/>
    </source>
</evidence>
<feature type="signal peptide" evidence="11">
    <location>
        <begin position="1"/>
        <end position="20"/>
    </location>
</feature>
<gene>
    <name evidence="13" type="ORF">KU392_08910</name>
</gene>
<dbReference type="InterPro" id="IPR023614">
    <property type="entry name" value="Porin_dom_sf"/>
</dbReference>
<organism evidence="13 14">
    <name type="scientific">Advenella alkanexedens</name>
    <dbReference type="NCBI Taxonomy" id="1481665"/>
    <lineage>
        <taxon>Bacteria</taxon>
        <taxon>Pseudomonadati</taxon>
        <taxon>Pseudomonadota</taxon>
        <taxon>Betaproteobacteria</taxon>
        <taxon>Burkholderiales</taxon>
        <taxon>Alcaligenaceae</taxon>
    </lineage>
</organism>
<keyword evidence="6 11" id="KW-0732">Signal</keyword>
<evidence type="ECO:0000256" key="7">
    <source>
        <dbReference type="ARBA" id="ARBA00023065"/>
    </source>
</evidence>
<evidence type="ECO:0000313" key="14">
    <source>
        <dbReference type="Proteomes" id="UP000722165"/>
    </source>
</evidence>
<proteinExistence type="predicted"/>
<dbReference type="InterPro" id="IPR050298">
    <property type="entry name" value="Gram-neg_bact_OMP"/>
</dbReference>
<dbReference type="InterPro" id="IPR033900">
    <property type="entry name" value="Gram_neg_porin_domain"/>
</dbReference>
<dbReference type="SUPFAM" id="SSF56935">
    <property type="entry name" value="Porins"/>
    <property type="match status" value="1"/>
</dbReference>
<evidence type="ECO:0000256" key="5">
    <source>
        <dbReference type="ARBA" id="ARBA00022692"/>
    </source>
</evidence>
<feature type="chain" id="PRO_5045606110" evidence="11">
    <location>
        <begin position="21"/>
        <end position="360"/>
    </location>
</feature>
<keyword evidence="7" id="KW-0406">Ion transport</keyword>
<name>A0ABS6NPS2_9BURK</name>
<keyword evidence="9" id="KW-0472">Membrane</keyword>
<dbReference type="EMBL" id="JAHSPR010000005">
    <property type="protein sequence ID" value="MBV4397369.1"/>
    <property type="molecule type" value="Genomic_DNA"/>
</dbReference>
<dbReference type="CDD" id="cd00342">
    <property type="entry name" value="gram_neg_porins"/>
    <property type="match status" value="1"/>
</dbReference>
<comment type="caution">
    <text evidence="13">The sequence shown here is derived from an EMBL/GenBank/DDBJ whole genome shotgun (WGS) entry which is preliminary data.</text>
</comment>
<keyword evidence="8" id="KW-0626">Porin</keyword>
<accession>A0ABS6NPS2</accession>
<keyword evidence="4" id="KW-1134">Transmembrane beta strand</keyword>
<keyword evidence="14" id="KW-1185">Reference proteome</keyword>
<dbReference type="Proteomes" id="UP000722165">
    <property type="component" value="Unassembled WGS sequence"/>
</dbReference>
<evidence type="ECO:0000256" key="8">
    <source>
        <dbReference type="ARBA" id="ARBA00023114"/>
    </source>
</evidence>
<dbReference type="PANTHER" id="PTHR34501:SF9">
    <property type="entry name" value="MAJOR OUTER MEMBRANE PROTEIN P.IA"/>
    <property type="match status" value="1"/>
</dbReference>
<keyword evidence="5" id="KW-0812">Transmembrane</keyword>
<sequence length="360" mass="38636">MKKKLLAMTLIMGVSGVAQAQLSVTLYGTLDSGFGYKSVKNKNTGTRDKQDGMFSGVWSSNSWGMKGSEDLGNGLHATFKLESGFNLENGEGSSNHFFKTTTLGLSSEKWGSLTFGRIGNSVQGYAGFIAGPDDEEGLSDISNTFSAAGSNKANNTIVYTSPNFNGLDFSIGYSSNTQGEQSTDSDDDIKLITSALGYNKGPLSLALGYDRLKADSWQKPVHSWIVAGSYDFNVLTLAVAVGQDINGRQSGLGSFATSPDFKYWNSGYTKNFKTTGFTINATVPVNAASSAIVGWSTSRASKAFNDTYNLDKRQQNIYSAGYSYNLSKRTSLYALGAYVTGFSYQNVSGKQIMVGLDHSF</sequence>
<evidence type="ECO:0000256" key="6">
    <source>
        <dbReference type="ARBA" id="ARBA00022729"/>
    </source>
</evidence>
<evidence type="ECO:0000259" key="12">
    <source>
        <dbReference type="Pfam" id="PF13609"/>
    </source>
</evidence>
<evidence type="ECO:0000256" key="4">
    <source>
        <dbReference type="ARBA" id="ARBA00022452"/>
    </source>
</evidence>
<comment type="subunit">
    <text evidence="2">Homotrimer.</text>
</comment>
<keyword evidence="10" id="KW-0998">Cell outer membrane</keyword>
<dbReference type="RefSeq" id="WP_169294374.1">
    <property type="nucleotide sequence ID" value="NZ_JAHSPR010000005.1"/>
</dbReference>
<dbReference type="PANTHER" id="PTHR34501">
    <property type="entry name" value="PROTEIN YDDL-RELATED"/>
    <property type="match status" value="1"/>
</dbReference>
<dbReference type="Pfam" id="PF13609">
    <property type="entry name" value="Porin_4"/>
    <property type="match status" value="1"/>
</dbReference>
<evidence type="ECO:0000256" key="11">
    <source>
        <dbReference type="SAM" id="SignalP"/>
    </source>
</evidence>
<comment type="subcellular location">
    <subcellularLocation>
        <location evidence="1">Cell outer membrane</location>
        <topology evidence="1">Multi-pass membrane protein</topology>
    </subcellularLocation>
</comment>
<feature type="domain" description="Porin" evidence="12">
    <location>
        <begin position="7"/>
        <end position="339"/>
    </location>
</feature>
<dbReference type="PRINTS" id="PR00184">
    <property type="entry name" value="NEISSPPORIN"/>
</dbReference>